<evidence type="ECO:0000256" key="1">
    <source>
        <dbReference type="SAM" id="MobiDB-lite"/>
    </source>
</evidence>
<keyword evidence="2" id="KW-1133">Transmembrane helix</keyword>
<feature type="transmembrane region" description="Helical" evidence="2">
    <location>
        <begin position="25"/>
        <end position="46"/>
    </location>
</feature>
<comment type="caution">
    <text evidence="3">The sequence shown here is derived from an EMBL/GenBank/DDBJ whole genome shotgun (WGS) entry which is preliminary data.</text>
</comment>
<sequence length="291" mass="31104">MPAIPTTAPAAPAALSFGMPQLIGLGWFFVIAISLFISYFAILWLAERGRPAPEVDVEKAETRQSLFVKTELPAVITTNQIAAAALISGRAMPPDIPRTQTTIVKPLVGDTVDVIKMLQARRVAANVLAAARTALPLAQPAPYAGALTNRQVLAKKPTLRRLLVLRLECDVVVPPRINNRQVRVHRAPSPLRAVAFSAPAPLVRVALARSAKPLVRVTLARSARPHSVVASVLGTSYSANTGTPPRHVKRPSATLAKSTGPSTPKSVKRASTGDKENLDTRIPVPRRARLA</sequence>
<dbReference type="EMBL" id="JARJCN010000112">
    <property type="protein sequence ID" value="KAJ7073503.1"/>
    <property type="molecule type" value="Genomic_DNA"/>
</dbReference>
<dbReference type="AlphaFoldDB" id="A0AAD6TNE9"/>
<evidence type="ECO:0000313" key="3">
    <source>
        <dbReference type="EMBL" id="KAJ7073503.1"/>
    </source>
</evidence>
<keyword evidence="4" id="KW-1185">Reference proteome</keyword>
<keyword evidence="2" id="KW-0812">Transmembrane</keyword>
<evidence type="ECO:0000313" key="4">
    <source>
        <dbReference type="Proteomes" id="UP001222325"/>
    </source>
</evidence>
<name>A0AAD6TNE9_9AGAR</name>
<keyword evidence="2" id="KW-0472">Membrane</keyword>
<accession>A0AAD6TNE9</accession>
<protein>
    <submittedName>
        <fullName evidence="3">Uncharacterized protein</fullName>
    </submittedName>
</protein>
<gene>
    <name evidence="3" type="ORF">B0H15DRAFT_60787</name>
</gene>
<organism evidence="3 4">
    <name type="scientific">Mycena belliarum</name>
    <dbReference type="NCBI Taxonomy" id="1033014"/>
    <lineage>
        <taxon>Eukaryota</taxon>
        <taxon>Fungi</taxon>
        <taxon>Dikarya</taxon>
        <taxon>Basidiomycota</taxon>
        <taxon>Agaricomycotina</taxon>
        <taxon>Agaricomycetes</taxon>
        <taxon>Agaricomycetidae</taxon>
        <taxon>Agaricales</taxon>
        <taxon>Marasmiineae</taxon>
        <taxon>Mycenaceae</taxon>
        <taxon>Mycena</taxon>
    </lineage>
</organism>
<feature type="region of interest" description="Disordered" evidence="1">
    <location>
        <begin position="236"/>
        <end position="291"/>
    </location>
</feature>
<proteinExistence type="predicted"/>
<feature type="compositionally biased region" description="Polar residues" evidence="1">
    <location>
        <begin position="255"/>
        <end position="265"/>
    </location>
</feature>
<evidence type="ECO:0000256" key="2">
    <source>
        <dbReference type="SAM" id="Phobius"/>
    </source>
</evidence>
<dbReference type="Proteomes" id="UP001222325">
    <property type="component" value="Unassembled WGS sequence"/>
</dbReference>
<reference evidence="3" key="1">
    <citation type="submission" date="2023-03" db="EMBL/GenBank/DDBJ databases">
        <title>Massive genome expansion in bonnet fungi (Mycena s.s.) driven by repeated elements and novel gene families across ecological guilds.</title>
        <authorList>
            <consortium name="Lawrence Berkeley National Laboratory"/>
            <person name="Harder C.B."/>
            <person name="Miyauchi S."/>
            <person name="Viragh M."/>
            <person name="Kuo A."/>
            <person name="Thoen E."/>
            <person name="Andreopoulos B."/>
            <person name="Lu D."/>
            <person name="Skrede I."/>
            <person name="Drula E."/>
            <person name="Henrissat B."/>
            <person name="Morin E."/>
            <person name="Kohler A."/>
            <person name="Barry K."/>
            <person name="LaButti K."/>
            <person name="Morin E."/>
            <person name="Salamov A."/>
            <person name="Lipzen A."/>
            <person name="Mereny Z."/>
            <person name="Hegedus B."/>
            <person name="Baldrian P."/>
            <person name="Stursova M."/>
            <person name="Weitz H."/>
            <person name="Taylor A."/>
            <person name="Grigoriev I.V."/>
            <person name="Nagy L.G."/>
            <person name="Martin F."/>
            <person name="Kauserud H."/>
        </authorList>
    </citation>
    <scope>NUCLEOTIDE SEQUENCE</scope>
    <source>
        <strain evidence="3">CBHHK173m</strain>
    </source>
</reference>